<evidence type="ECO:0000256" key="5">
    <source>
        <dbReference type="ARBA" id="ARBA00022833"/>
    </source>
</evidence>
<evidence type="ECO:0000259" key="12">
    <source>
        <dbReference type="SMART" id="SM00385"/>
    </source>
</evidence>
<evidence type="ECO:0000313" key="14">
    <source>
        <dbReference type="Proteomes" id="UP000663671"/>
    </source>
</evidence>
<dbReference type="VEuPathDB" id="FungiDB:I7I51_04867"/>
<dbReference type="GO" id="GO:0000995">
    <property type="term" value="F:RNA polymerase III general transcription initiation factor activity"/>
    <property type="evidence" value="ECO:0007669"/>
    <property type="project" value="TreeGrafter"/>
</dbReference>
<evidence type="ECO:0000256" key="2">
    <source>
        <dbReference type="ARBA" id="ARBA00010857"/>
    </source>
</evidence>
<reference evidence="13" key="1">
    <citation type="submission" date="2021-01" db="EMBL/GenBank/DDBJ databases">
        <title>Chromosome-level genome assembly of a human fungal pathogen reveals clustering of transcriptionally co-regulated genes.</title>
        <authorList>
            <person name="Voorhies M."/>
            <person name="Cohen S."/>
            <person name="Shea T.P."/>
            <person name="Petrus S."/>
            <person name="Munoz J.F."/>
            <person name="Poplawski S."/>
            <person name="Goldman W.E."/>
            <person name="Michael T."/>
            <person name="Cuomo C.A."/>
            <person name="Sil A."/>
            <person name="Beyhan S."/>
        </authorList>
    </citation>
    <scope>NUCLEOTIDE SEQUENCE</scope>
    <source>
        <strain evidence="13">WU24</strain>
    </source>
</reference>
<feature type="compositionally biased region" description="Low complexity" evidence="11">
    <location>
        <begin position="1"/>
        <end position="13"/>
    </location>
</feature>
<dbReference type="PRINTS" id="PR00685">
    <property type="entry name" value="TIFACTORIIB"/>
</dbReference>
<evidence type="ECO:0000256" key="1">
    <source>
        <dbReference type="ARBA" id="ARBA00004123"/>
    </source>
</evidence>
<dbReference type="CDD" id="cd20554">
    <property type="entry name" value="CYCLIN_TFIIIB90_rpt2"/>
    <property type="match status" value="1"/>
</dbReference>
<dbReference type="GO" id="GO:0008270">
    <property type="term" value="F:zinc ion binding"/>
    <property type="evidence" value="ECO:0007669"/>
    <property type="project" value="UniProtKB-KW"/>
</dbReference>
<dbReference type="SMART" id="SM00385">
    <property type="entry name" value="CYCLIN"/>
    <property type="match status" value="2"/>
</dbReference>
<dbReference type="InterPro" id="IPR013150">
    <property type="entry name" value="TFIIB_cyclin"/>
</dbReference>
<feature type="region of interest" description="Disordered" evidence="11">
    <location>
        <begin position="357"/>
        <end position="386"/>
    </location>
</feature>
<dbReference type="GO" id="GO:0001006">
    <property type="term" value="F:RNA polymerase III type 3 promoter sequence-specific DNA binding"/>
    <property type="evidence" value="ECO:0007669"/>
    <property type="project" value="TreeGrafter"/>
</dbReference>
<dbReference type="Proteomes" id="UP000663671">
    <property type="component" value="Chromosome 4"/>
</dbReference>
<dbReference type="InterPro" id="IPR036915">
    <property type="entry name" value="Cyclin-like_sf"/>
</dbReference>
<dbReference type="GO" id="GO:0005634">
    <property type="term" value="C:nucleus"/>
    <property type="evidence" value="ECO:0007669"/>
    <property type="project" value="UniProtKB-SubCell"/>
</dbReference>
<evidence type="ECO:0000256" key="3">
    <source>
        <dbReference type="ARBA" id="ARBA00022723"/>
    </source>
</evidence>
<feature type="compositionally biased region" description="Polar residues" evidence="11">
    <location>
        <begin position="43"/>
        <end position="55"/>
    </location>
</feature>
<feature type="region of interest" description="Disordered" evidence="11">
    <location>
        <begin position="406"/>
        <end position="447"/>
    </location>
</feature>
<gene>
    <name evidence="13" type="ORF">I7I51_04867</name>
</gene>
<feature type="compositionally biased region" description="Acidic residues" evidence="11">
    <location>
        <begin position="773"/>
        <end position="797"/>
    </location>
</feature>
<keyword evidence="6" id="KW-0805">Transcription regulation</keyword>
<dbReference type="InterPro" id="IPR000812">
    <property type="entry name" value="TFIIB"/>
</dbReference>
<dbReference type="PANTHER" id="PTHR11618">
    <property type="entry name" value="TRANSCRIPTION INITIATION FACTOR IIB-RELATED"/>
    <property type="match status" value="1"/>
</dbReference>
<evidence type="ECO:0000256" key="7">
    <source>
        <dbReference type="ARBA" id="ARBA00023159"/>
    </source>
</evidence>
<feature type="domain" description="Cyclin-like" evidence="12">
    <location>
        <begin position="138"/>
        <end position="220"/>
    </location>
</feature>
<feature type="region of interest" description="Disordered" evidence="11">
    <location>
        <begin position="554"/>
        <end position="613"/>
    </location>
</feature>
<sequence>MTSMRPPARFPRAPGGGIRGPVQRLASLRNPNPIPSPRPRLQQKPTTHPKTSTCPNPGCPAPNIVEDDGMKVCSGCGTVVSEANIVSEITFGESASGAAVVQGTFVGAGQSYGRSFGPGFQRGGGMESREITEQNGNRYIAQLSRALNVPESATKAAGQVFKLAVGLNFIQGRRTKTVAAVCLYIACRRQDGNTVMLIDFADVLMINVFKLGRAYKALLDELRLGGNVFIMNPIDPESLIYRFAKQLEFGSSMMQVASEAVRIVQRMNRDWMITGRRPAGICGAALILAARMNNFRRTIREVVYVVKVTELTIHQRLKEFKATESGDLTVDQFRSVQLENAHDPPAFTQGKRLKQAMKQKNASTEIANGDEDENARQLTTTSSAPRTMRVDADGFAIPDVPIDPALLADKDGVVPPGPSTTKAKRGRPKGAKNFRPPPPTASELASESALESEMQELLTTGTNLLASTNCTTSHTAPTAQCTATPQPPKPIPSTPDIDASEFDSDPEVKYCLLSPAEVEIKERIWVHENKDYLRMQQAKALKRALAAEEDLMNGRVPGSGMGRRPRKRRKGRMGDVGYLDGKEGGGEESMDGGGGARGTRASTPAEATRRMLEQRGFSKKINYRLLEEMYEDGDERKAVERRGNSESGEGEGGNGGWRRSRRSASVSSVRSSIVVSDRSAAAAAASGAGLGIRGPVRERVVKGSRSGSSVPAFVSAVPTIPSPAPAPAPTSSSTQPQPTATTLGEEAEAATPTPPSTNPHEEILGYIPGPERGEEDADVDGEDTDDDEEDVVEDDHVDEAFAGNYYGGASDDDDDYYF</sequence>
<dbReference type="FunFam" id="1.10.472.10:FF:000007">
    <property type="entry name" value="Transcription factor IIIB 90 kDa subunit"/>
    <property type="match status" value="1"/>
</dbReference>
<evidence type="ECO:0000256" key="4">
    <source>
        <dbReference type="ARBA" id="ARBA00022771"/>
    </source>
</evidence>
<dbReference type="FunFam" id="1.10.472.10:FF:000002">
    <property type="entry name" value="Transcription factor IIIB 90 kDa subunit"/>
    <property type="match status" value="1"/>
</dbReference>
<feature type="compositionally biased region" description="Low complexity" evidence="11">
    <location>
        <begin position="663"/>
        <end position="687"/>
    </location>
</feature>
<keyword evidence="5" id="KW-0862">Zinc</keyword>
<keyword evidence="8" id="KW-0804">Transcription</keyword>
<feature type="compositionally biased region" description="Basic residues" evidence="11">
    <location>
        <begin position="422"/>
        <end position="432"/>
    </location>
</feature>
<dbReference type="SUPFAM" id="SSF47954">
    <property type="entry name" value="Cyclin-like"/>
    <property type="match status" value="2"/>
</dbReference>
<comment type="subcellular location">
    <subcellularLocation>
        <location evidence="1">Nucleus</location>
    </subcellularLocation>
</comment>
<evidence type="ECO:0000256" key="11">
    <source>
        <dbReference type="SAM" id="MobiDB-lite"/>
    </source>
</evidence>
<dbReference type="AlphaFoldDB" id="A0A8A1M244"/>
<name>A0A8A1M244_AJECA</name>
<dbReference type="GO" id="GO:0097550">
    <property type="term" value="C:transcription preinitiation complex"/>
    <property type="evidence" value="ECO:0007669"/>
    <property type="project" value="TreeGrafter"/>
</dbReference>
<protein>
    <recommendedName>
        <fullName evidence="10">B-related factor 1</fullName>
    </recommendedName>
</protein>
<evidence type="ECO:0000256" key="8">
    <source>
        <dbReference type="ARBA" id="ARBA00023163"/>
    </source>
</evidence>
<dbReference type="Gene3D" id="1.10.472.170">
    <property type="match status" value="1"/>
</dbReference>
<feature type="region of interest" description="Disordered" evidence="11">
    <location>
        <begin position="1"/>
        <end position="58"/>
    </location>
</feature>
<dbReference type="OrthoDB" id="511529at2759"/>
<feature type="compositionally biased region" description="Basic and acidic residues" evidence="11">
    <location>
        <begin position="634"/>
        <end position="644"/>
    </location>
</feature>
<feature type="domain" description="Cyclin-like" evidence="12">
    <location>
        <begin position="238"/>
        <end position="322"/>
    </location>
</feature>
<dbReference type="Gene3D" id="1.20.5.650">
    <property type="entry name" value="Single helix bin"/>
    <property type="match status" value="1"/>
</dbReference>
<feature type="compositionally biased region" description="Low complexity" evidence="11">
    <location>
        <begin position="703"/>
        <end position="719"/>
    </location>
</feature>
<evidence type="ECO:0000256" key="6">
    <source>
        <dbReference type="ARBA" id="ARBA00023015"/>
    </source>
</evidence>
<dbReference type="GO" id="GO:0006384">
    <property type="term" value="P:transcription initiation at RNA polymerase III promoter"/>
    <property type="evidence" value="ECO:0007669"/>
    <property type="project" value="UniProtKB-ARBA"/>
</dbReference>
<dbReference type="InterPro" id="IPR013763">
    <property type="entry name" value="Cyclin-like_dom"/>
</dbReference>
<evidence type="ECO:0000256" key="10">
    <source>
        <dbReference type="ARBA" id="ARBA00031009"/>
    </source>
</evidence>
<dbReference type="EMBL" id="CP069110">
    <property type="protein sequence ID" value="QSS60071.1"/>
    <property type="molecule type" value="Genomic_DNA"/>
</dbReference>
<dbReference type="PANTHER" id="PTHR11618:SF4">
    <property type="entry name" value="TRANSCRIPTION FACTOR IIIB 90 KDA SUBUNIT"/>
    <property type="match status" value="1"/>
</dbReference>
<evidence type="ECO:0000256" key="9">
    <source>
        <dbReference type="ARBA" id="ARBA00023242"/>
    </source>
</evidence>
<dbReference type="Pfam" id="PF00382">
    <property type="entry name" value="TFIIB"/>
    <property type="match status" value="2"/>
</dbReference>
<dbReference type="GO" id="GO:0000126">
    <property type="term" value="C:transcription factor TFIIIB complex"/>
    <property type="evidence" value="ECO:0007669"/>
    <property type="project" value="UniProtKB-ARBA"/>
</dbReference>
<evidence type="ECO:0000313" key="13">
    <source>
        <dbReference type="EMBL" id="QSS60071.1"/>
    </source>
</evidence>
<dbReference type="Pfam" id="PF07741">
    <property type="entry name" value="BRF1"/>
    <property type="match status" value="1"/>
</dbReference>
<dbReference type="GO" id="GO:0017025">
    <property type="term" value="F:TBP-class protein binding"/>
    <property type="evidence" value="ECO:0007669"/>
    <property type="project" value="InterPro"/>
</dbReference>
<comment type="similarity">
    <text evidence="2">Belongs to the TFIIB family.</text>
</comment>
<proteinExistence type="inferred from homology"/>
<dbReference type="Gene3D" id="1.10.472.10">
    <property type="entry name" value="Cyclin-like"/>
    <property type="match status" value="1"/>
</dbReference>
<keyword evidence="4" id="KW-0863">Zinc-finger</keyword>
<accession>A0A8A1M244</accession>
<dbReference type="GO" id="GO:0070897">
    <property type="term" value="P:transcription preinitiation complex assembly"/>
    <property type="evidence" value="ECO:0007669"/>
    <property type="project" value="InterPro"/>
</dbReference>
<feature type="compositionally biased region" description="Low complexity" evidence="11">
    <location>
        <begin position="729"/>
        <end position="744"/>
    </location>
</feature>
<dbReference type="InterPro" id="IPR011665">
    <property type="entry name" value="BRF1_TBP-bd_dom"/>
</dbReference>
<keyword evidence="7" id="KW-0010">Activator</keyword>
<feature type="compositionally biased region" description="Polar residues" evidence="11">
    <location>
        <begin position="376"/>
        <end position="385"/>
    </location>
</feature>
<keyword evidence="9" id="KW-0539">Nucleus</keyword>
<organism evidence="13 14">
    <name type="scientific">Ajellomyces capsulatus</name>
    <name type="common">Darling's disease fungus</name>
    <name type="synonym">Histoplasma capsulatum</name>
    <dbReference type="NCBI Taxonomy" id="5037"/>
    <lineage>
        <taxon>Eukaryota</taxon>
        <taxon>Fungi</taxon>
        <taxon>Dikarya</taxon>
        <taxon>Ascomycota</taxon>
        <taxon>Pezizomycotina</taxon>
        <taxon>Eurotiomycetes</taxon>
        <taxon>Eurotiomycetidae</taxon>
        <taxon>Onygenales</taxon>
        <taxon>Ajellomycetaceae</taxon>
        <taxon>Histoplasma</taxon>
    </lineage>
</organism>
<keyword evidence="3" id="KW-0479">Metal-binding</keyword>
<feature type="region of interest" description="Disordered" evidence="11">
    <location>
        <begin position="632"/>
        <end position="818"/>
    </location>
</feature>